<evidence type="ECO:0000313" key="10">
    <source>
        <dbReference type="EMBL" id="SCU68905.1"/>
    </source>
</evidence>
<feature type="transmembrane region" description="Helical" evidence="9">
    <location>
        <begin position="7"/>
        <end position="24"/>
    </location>
</feature>
<dbReference type="AlphaFoldDB" id="A0A1G4I9P9"/>
<dbReference type="GO" id="GO:0000139">
    <property type="term" value="C:Golgi membrane"/>
    <property type="evidence" value="ECO:0007669"/>
    <property type="project" value="UniProtKB-SubCell"/>
</dbReference>
<dbReference type="PANTHER" id="PTHR13229">
    <property type="entry name" value="PROTEIN KISH-A"/>
    <property type="match status" value="1"/>
</dbReference>
<dbReference type="EMBL" id="CZPT02001107">
    <property type="protein sequence ID" value="SCU68905.1"/>
    <property type="molecule type" value="Genomic_DNA"/>
</dbReference>
<gene>
    <name evidence="10" type="ORF">TEOVI_000753200</name>
</gene>
<proteinExistence type="inferred from homology"/>
<evidence type="ECO:0000313" key="11">
    <source>
        <dbReference type="Proteomes" id="UP000195570"/>
    </source>
</evidence>
<name>A0A1G4I9P9_TRYEQ</name>
<comment type="caution">
    <text evidence="10">The sequence shown here is derived from an EMBL/GenBank/DDBJ whole genome shotgun (WGS) entry which is preliminary data.</text>
</comment>
<evidence type="ECO:0000256" key="1">
    <source>
        <dbReference type="ARBA" id="ARBA00002154"/>
    </source>
</evidence>
<comment type="caution">
    <text evidence="9">Lacks conserved residue(s) required for the propagation of feature annotation.</text>
</comment>
<evidence type="ECO:0000256" key="7">
    <source>
        <dbReference type="ARBA" id="ARBA00023034"/>
    </source>
</evidence>
<evidence type="ECO:0000256" key="5">
    <source>
        <dbReference type="ARBA" id="ARBA00022729"/>
    </source>
</evidence>
<evidence type="ECO:0000256" key="2">
    <source>
        <dbReference type="ARBA" id="ARBA00004614"/>
    </source>
</evidence>
<dbReference type="Proteomes" id="UP000195570">
    <property type="component" value="Unassembled WGS sequence"/>
</dbReference>
<evidence type="ECO:0000256" key="3">
    <source>
        <dbReference type="ARBA" id="ARBA00008961"/>
    </source>
</evidence>
<dbReference type="GeneID" id="92381466"/>
<keyword evidence="11" id="KW-1185">Reference proteome</keyword>
<dbReference type="InterPro" id="IPR051523">
    <property type="entry name" value="KISH_domain"/>
</dbReference>
<protein>
    <recommendedName>
        <fullName evidence="9">Protein kish</fullName>
    </recommendedName>
</protein>
<keyword evidence="8 9" id="KW-0472">Membrane</keyword>
<keyword evidence="5" id="KW-0732">Signal</keyword>
<comment type="function">
    <text evidence="1 9">Involved in the early part of the secretory pathway.</text>
</comment>
<dbReference type="RefSeq" id="XP_067079968.1">
    <property type="nucleotide sequence ID" value="XM_067223867.1"/>
</dbReference>
<evidence type="ECO:0000256" key="9">
    <source>
        <dbReference type="RuleBase" id="RU910717"/>
    </source>
</evidence>
<dbReference type="VEuPathDB" id="TriTrypDB:TEOVI_000753200"/>
<accession>A0A1G4I9P9</accession>
<evidence type="ECO:0000256" key="4">
    <source>
        <dbReference type="ARBA" id="ARBA00022692"/>
    </source>
</evidence>
<sequence>MSVFFDIEAAAYVLLLIICTATYLRQYSPTLFHRDHTELHRKFLYKCSVVGDRLSLWVATGCIVVAVRMLFVY</sequence>
<dbReference type="Pfam" id="PF06842">
    <property type="entry name" value="DUF1242"/>
    <property type="match status" value="1"/>
</dbReference>
<organism evidence="10 11">
    <name type="scientific">Trypanosoma equiperdum</name>
    <dbReference type="NCBI Taxonomy" id="5694"/>
    <lineage>
        <taxon>Eukaryota</taxon>
        <taxon>Discoba</taxon>
        <taxon>Euglenozoa</taxon>
        <taxon>Kinetoplastea</taxon>
        <taxon>Metakinetoplastina</taxon>
        <taxon>Trypanosomatida</taxon>
        <taxon>Trypanosomatidae</taxon>
        <taxon>Trypanosoma</taxon>
    </lineage>
</organism>
<evidence type="ECO:0000256" key="6">
    <source>
        <dbReference type="ARBA" id="ARBA00022989"/>
    </source>
</evidence>
<keyword evidence="7" id="KW-0333">Golgi apparatus</keyword>
<reference evidence="10" key="1">
    <citation type="submission" date="2016-09" db="EMBL/GenBank/DDBJ databases">
        <authorList>
            <person name="Hebert L."/>
            <person name="Moumen B."/>
        </authorList>
    </citation>
    <scope>NUCLEOTIDE SEQUENCE [LARGE SCALE GENOMIC DNA]</scope>
    <source>
        <strain evidence="10">OVI</strain>
    </source>
</reference>
<comment type="subcellular location">
    <subcellularLocation>
        <location evidence="2">Golgi apparatus membrane</location>
        <topology evidence="2">Single-pass type I membrane protein</topology>
    </subcellularLocation>
</comment>
<feature type="transmembrane region" description="Helical" evidence="9">
    <location>
        <begin position="54"/>
        <end position="71"/>
    </location>
</feature>
<keyword evidence="4 9" id="KW-0812">Transmembrane</keyword>
<comment type="similarity">
    <text evidence="3 9">Belongs to the KISH family.</text>
</comment>
<evidence type="ECO:0000256" key="8">
    <source>
        <dbReference type="ARBA" id="ARBA00023136"/>
    </source>
</evidence>
<keyword evidence="6 9" id="KW-1133">Transmembrane helix</keyword>
<dbReference type="InterPro" id="IPR009653">
    <property type="entry name" value="Ksh1"/>
</dbReference>